<keyword evidence="4" id="KW-1185">Reference proteome</keyword>
<feature type="region of interest" description="Disordered" evidence="1">
    <location>
        <begin position="1"/>
        <end position="43"/>
    </location>
</feature>
<keyword evidence="2" id="KW-0472">Membrane</keyword>
<feature type="compositionally biased region" description="Pro residues" evidence="1">
    <location>
        <begin position="8"/>
        <end position="23"/>
    </location>
</feature>
<reference evidence="3" key="1">
    <citation type="journal article" date="2020" name="Fungal Divers.">
        <title>Resolving the Mortierellaceae phylogeny through synthesis of multi-gene phylogenetics and phylogenomics.</title>
        <authorList>
            <person name="Vandepol N."/>
            <person name="Liber J."/>
            <person name="Desiro A."/>
            <person name="Na H."/>
            <person name="Kennedy M."/>
            <person name="Barry K."/>
            <person name="Grigoriev I.V."/>
            <person name="Miller A.N."/>
            <person name="O'Donnell K."/>
            <person name="Stajich J.E."/>
            <person name="Bonito G."/>
        </authorList>
    </citation>
    <scope>NUCLEOTIDE SEQUENCE</scope>
    <source>
        <strain evidence="3">NRRL 6426</strain>
    </source>
</reference>
<dbReference type="OrthoDB" id="2444084at2759"/>
<comment type="caution">
    <text evidence="3">The sequence shown here is derived from an EMBL/GenBank/DDBJ whole genome shotgun (WGS) entry which is preliminary data.</text>
</comment>
<organism evidence="3 4">
    <name type="scientific">Linnemannia schmuckeri</name>
    <dbReference type="NCBI Taxonomy" id="64567"/>
    <lineage>
        <taxon>Eukaryota</taxon>
        <taxon>Fungi</taxon>
        <taxon>Fungi incertae sedis</taxon>
        <taxon>Mucoromycota</taxon>
        <taxon>Mortierellomycotina</taxon>
        <taxon>Mortierellomycetes</taxon>
        <taxon>Mortierellales</taxon>
        <taxon>Mortierellaceae</taxon>
        <taxon>Linnemannia</taxon>
    </lineage>
</organism>
<dbReference type="EMBL" id="JAAAUQ010000332">
    <property type="protein sequence ID" value="KAF9151324.1"/>
    <property type="molecule type" value="Genomic_DNA"/>
</dbReference>
<gene>
    <name evidence="3" type="ORF">BG015_006828</name>
</gene>
<feature type="transmembrane region" description="Helical" evidence="2">
    <location>
        <begin position="117"/>
        <end position="142"/>
    </location>
</feature>
<dbReference type="AlphaFoldDB" id="A0A9P5S2V9"/>
<name>A0A9P5S2V9_9FUNG</name>
<keyword evidence="2" id="KW-1133">Transmembrane helix</keyword>
<evidence type="ECO:0000313" key="3">
    <source>
        <dbReference type="EMBL" id="KAF9151324.1"/>
    </source>
</evidence>
<evidence type="ECO:0000256" key="1">
    <source>
        <dbReference type="SAM" id="MobiDB-lite"/>
    </source>
</evidence>
<feature type="compositionally biased region" description="Low complexity" evidence="1">
    <location>
        <begin position="441"/>
        <end position="456"/>
    </location>
</feature>
<evidence type="ECO:0000256" key="2">
    <source>
        <dbReference type="SAM" id="Phobius"/>
    </source>
</evidence>
<accession>A0A9P5S2V9</accession>
<feature type="compositionally biased region" description="Low complexity" evidence="1">
    <location>
        <begin position="191"/>
        <end position="200"/>
    </location>
</feature>
<sequence>MSTNTTKPPIPTTKPPVTPPKPTVGPTVPTSKPPVIPTTVSKPPVTPITTPPIITVAPTAVTIKPTSSFGTGSIITVGPTTKTSSVVGGGGGGGNNSNNRGLGSNTGGGGDGEGMSAAAIGGLVAGLAIVLVGSVVGGFLLLKQRRKRMMFVGIGTSAAGSSSRYGGDGYPDQPDLPKPPRAGFTREDRPGSGSWSARSGYSGGSGPYSSVGRRPYMNNHSDVFDEKGYHAEAAGLGGARMSVMGGGGLGGGGPSAGYSNNISGESFTQLHDGRFVANGRRGDSSPDEYSGVPGDVDNYLYDAQEYDARFHNKEMVSSSAAFLPSPPSSPEGAYPPEGISPTESTSSSSARLQDISGGPSQSSPPLTGVVGSMGPNPRASGFYENYNHVPLRSPSRTNMNAPPLPPNGSFVNRSSSRVSASIPYASDGLPLFPPRPTSQYQHANYQQHPGQQQYYPTSPRSPPLQHMGGPPPNGYYSPRMGPQYNHHGGGGGPNFPPSPHLYQQQPQQQQQQQRYLQHPHQQMYSGPMSPMTSSSMTAYDTDEHGVHSPQKYVSDESSAFEKHQVYEEIYVQPQLQEVSMASTGAPQVLATDKPAHDASIAGSAATGATGDLFEVAGAHDTAEPTDLATLSPVTPEAASPSPPPVPLSTKPSVGHISVS</sequence>
<evidence type="ECO:0000313" key="4">
    <source>
        <dbReference type="Proteomes" id="UP000748756"/>
    </source>
</evidence>
<feature type="region of interest" description="Disordered" evidence="1">
    <location>
        <begin position="320"/>
        <end position="414"/>
    </location>
</feature>
<feature type="compositionally biased region" description="Low complexity" evidence="1">
    <location>
        <begin position="500"/>
        <end position="537"/>
    </location>
</feature>
<feature type="compositionally biased region" description="Low complexity" evidence="1">
    <location>
        <begin position="340"/>
        <end position="349"/>
    </location>
</feature>
<dbReference type="Proteomes" id="UP000748756">
    <property type="component" value="Unassembled WGS sequence"/>
</dbReference>
<keyword evidence="2" id="KW-0812">Transmembrane</keyword>
<feature type="region of interest" description="Disordered" evidence="1">
    <location>
        <begin position="158"/>
        <end position="214"/>
    </location>
</feature>
<proteinExistence type="predicted"/>
<protein>
    <submittedName>
        <fullName evidence="3">Uncharacterized protein</fullName>
    </submittedName>
</protein>
<feature type="region of interest" description="Disordered" evidence="1">
    <location>
        <begin position="427"/>
        <end position="549"/>
    </location>
</feature>
<feature type="region of interest" description="Disordered" evidence="1">
    <location>
        <begin position="85"/>
        <end position="109"/>
    </location>
</feature>
<feature type="region of interest" description="Disordered" evidence="1">
    <location>
        <begin position="614"/>
        <end position="659"/>
    </location>
</feature>